<dbReference type="SUPFAM" id="SSF51101">
    <property type="entry name" value="Mannose-binding lectins"/>
    <property type="match status" value="1"/>
</dbReference>
<dbReference type="PANTHER" id="PTHR46506">
    <property type="entry name" value="OS05G0143600 PROTEIN"/>
    <property type="match status" value="1"/>
</dbReference>
<evidence type="ECO:0000313" key="6">
    <source>
        <dbReference type="Proteomes" id="UP000323000"/>
    </source>
</evidence>
<evidence type="ECO:0000256" key="2">
    <source>
        <dbReference type="ARBA" id="ARBA00022734"/>
    </source>
</evidence>
<dbReference type="SMART" id="SM00915">
    <property type="entry name" value="Jacalin"/>
    <property type="match status" value="1"/>
</dbReference>
<comment type="caution">
    <text evidence="5">The sequence shown here is derived from an EMBL/GenBank/DDBJ whole genome shotgun (WGS) entry which is preliminary data.</text>
</comment>
<dbReference type="OrthoDB" id="4325201at2759"/>
<feature type="region of interest" description="Disordered" evidence="3">
    <location>
        <begin position="203"/>
        <end position="246"/>
    </location>
</feature>
<dbReference type="AlphaFoldDB" id="A0A5C7HH14"/>
<reference evidence="6" key="1">
    <citation type="journal article" date="2019" name="Gigascience">
        <title>De novo genome assembly of the endangered Acer yangbiense, a plant species with extremely small populations endemic to Yunnan Province, China.</title>
        <authorList>
            <person name="Yang J."/>
            <person name="Wariss H.M."/>
            <person name="Tao L."/>
            <person name="Zhang R."/>
            <person name="Yun Q."/>
            <person name="Hollingsworth P."/>
            <person name="Dao Z."/>
            <person name="Luo G."/>
            <person name="Guo H."/>
            <person name="Ma Y."/>
            <person name="Sun W."/>
        </authorList>
    </citation>
    <scope>NUCLEOTIDE SEQUENCE [LARGE SCALE GENOMIC DNA]</scope>
    <source>
        <strain evidence="6">cv. Malutang</strain>
    </source>
</reference>
<gene>
    <name evidence="5" type="ORF">EZV62_017381</name>
</gene>
<accession>A0A5C7HH14</accession>
<dbReference type="Proteomes" id="UP000323000">
    <property type="component" value="Chromosome 8"/>
</dbReference>
<dbReference type="Gene3D" id="2.100.10.30">
    <property type="entry name" value="Jacalin-like lectin domain"/>
    <property type="match status" value="2"/>
</dbReference>
<keyword evidence="2" id="KW-0430">Lectin</keyword>
<organism evidence="5 6">
    <name type="scientific">Acer yangbiense</name>
    <dbReference type="NCBI Taxonomy" id="1000413"/>
    <lineage>
        <taxon>Eukaryota</taxon>
        <taxon>Viridiplantae</taxon>
        <taxon>Streptophyta</taxon>
        <taxon>Embryophyta</taxon>
        <taxon>Tracheophyta</taxon>
        <taxon>Spermatophyta</taxon>
        <taxon>Magnoliopsida</taxon>
        <taxon>eudicotyledons</taxon>
        <taxon>Gunneridae</taxon>
        <taxon>Pentapetalae</taxon>
        <taxon>rosids</taxon>
        <taxon>malvids</taxon>
        <taxon>Sapindales</taxon>
        <taxon>Sapindaceae</taxon>
        <taxon>Hippocastanoideae</taxon>
        <taxon>Acereae</taxon>
        <taxon>Acer</taxon>
    </lineage>
</organism>
<dbReference type="InterPro" id="IPR033734">
    <property type="entry name" value="Jacalin-like_lectin_dom_plant"/>
</dbReference>
<evidence type="ECO:0000256" key="3">
    <source>
        <dbReference type="SAM" id="MobiDB-lite"/>
    </source>
</evidence>
<protein>
    <recommendedName>
        <fullName evidence="4">Jacalin-type lectin domain-containing protein</fullName>
    </recommendedName>
</protein>
<dbReference type="InterPro" id="IPR036404">
    <property type="entry name" value="Jacalin-like_lectin_dom_sf"/>
</dbReference>
<name>A0A5C7HH14_9ROSI</name>
<dbReference type="Pfam" id="PF01419">
    <property type="entry name" value="Jacalin"/>
    <property type="match status" value="2"/>
</dbReference>
<evidence type="ECO:0000256" key="1">
    <source>
        <dbReference type="ARBA" id="ARBA00006568"/>
    </source>
</evidence>
<dbReference type="CDD" id="cd09612">
    <property type="entry name" value="Jacalin"/>
    <property type="match status" value="1"/>
</dbReference>
<evidence type="ECO:0000259" key="4">
    <source>
        <dbReference type="PROSITE" id="PS51752"/>
    </source>
</evidence>
<dbReference type="GO" id="GO:0030246">
    <property type="term" value="F:carbohydrate binding"/>
    <property type="evidence" value="ECO:0007669"/>
    <property type="project" value="UniProtKB-KW"/>
</dbReference>
<feature type="domain" description="Jacalin-type lectin" evidence="4">
    <location>
        <begin position="72"/>
        <end position="191"/>
    </location>
</feature>
<dbReference type="PROSITE" id="PS51752">
    <property type="entry name" value="JACALIN_LECTIN"/>
    <property type="match status" value="1"/>
</dbReference>
<comment type="similarity">
    <text evidence="1">Belongs to the jacalin lectin family.</text>
</comment>
<sequence length="246" mass="26742">MFDMMVSLMVAVDLDRRVGRKKNVFLSNEEADECGGLSMEKVESPKSVVRDARRSDTIELAVISCVAEDLGTIKLGPWGGAGGVAWDFNSGSGAAIKEIVINHGDVVDSLTFTAIDRVTGEILSTAIFGGLGGQPDQAIESLTFHTNRTTYGPYGQTNGSAFEIPLENAEIVGFFGRSGAFVDAIDVGRRRRRKKKEVASRIGGEEAAAARKDRARKQRRGWIGGEEAAARMDRRVRKQKEEMGFI</sequence>
<feature type="compositionally biased region" description="Basic and acidic residues" evidence="3">
    <location>
        <begin position="228"/>
        <end position="246"/>
    </location>
</feature>
<dbReference type="EMBL" id="VAHF01000008">
    <property type="protein sequence ID" value="TXG56068.1"/>
    <property type="molecule type" value="Genomic_DNA"/>
</dbReference>
<evidence type="ECO:0000313" key="5">
    <source>
        <dbReference type="EMBL" id="TXG56068.1"/>
    </source>
</evidence>
<dbReference type="InterPro" id="IPR001229">
    <property type="entry name" value="Jacalin-like_lectin_dom"/>
</dbReference>
<proteinExistence type="inferred from homology"/>
<keyword evidence="6" id="KW-1185">Reference proteome</keyword>